<feature type="region of interest" description="Disordered" evidence="1">
    <location>
        <begin position="305"/>
        <end position="332"/>
    </location>
</feature>
<feature type="compositionally biased region" description="Polar residues" evidence="1">
    <location>
        <begin position="827"/>
        <end position="849"/>
    </location>
</feature>
<feature type="compositionally biased region" description="Polar residues" evidence="1">
    <location>
        <begin position="458"/>
        <end position="472"/>
    </location>
</feature>
<dbReference type="EMBL" id="PPTA01000010">
    <property type="protein sequence ID" value="TFB01007.1"/>
    <property type="molecule type" value="Genomic_DNA"/>
</dbReference>
<gene>
    <name evidence="2" type="ORF">CCMA1212_007181</name>
</gene>
<feature type="compositionally biased region" description="Basic residues" evidence="1">
    <location>
        <begin position="1125"/>
        <end position="1139"/>
    </location>
</feature>
<feature type="compositionally biased region" description="Basic and acidic residues" evidence="1">
    <location>
        <begin position="1378"/>
        <end position="1396"/>
    </location>
</feature>
<feature type="compositionally biased region" description="Low complexity" evidence="1">
    <location>
        <begin position="1114"/>
        <end position="1124"/>
    </location>
</feature>
<feature type="compositionally biased region" description="Polar residues" evidence="1">
    <location>
        <begin position="697"/>
        <end position="752"/>
    </location>
</feature>
<dbReference type="RefSeq" id="XP_073557208.1">
    <property type="nucleotide sequence ID" value="XM_073704355.1"/>
</dbReference>
<keyword evidence="3" id="KW-1185">Reference proteome</keyword>
<sequence>MADSIRMNLQPAPHPVVYAADFPKVHGENFPHGVRAAFSKYYPYGIPVTYKMMHGVHSQGVAQTYLEDHLPVGFYTTVPPKARAFISTSNGTRPFRKLDHILPQRRIHLWSKDEIQTICNSLRKLYWNELKDMQQPHCWDDLWTYFDAHDLYHNGCMNLWNVINTIWDENKIIAVDVSREIAAHIGHWADDWLKREENKEKLIRWVESHGPIFRILDDQDHESLGLIQDDVLPLIASALKSRRTFLLSSRQAGQVEEPAELVTACGTNSIENWLTTYTQQQLDNPKAESIQEVTTISPPRLEHWQTQGSDGPMHDNAAMKPFHSSQRHRRSTQDARYYADNFPNGYIRPNAGLPFKSSTEPTPFYMQPEKDFTPTHLASTTGFPHQREHLYSAANKQLPHSAPYREFSGASQFAPHQQFANVTHSGVVPSVKLRNPPVSSTDENIRPLQATQPEPYHGSSTASSQTGYNANSRMHHKAGQRRGSQGQKTHGYNPGQQAQAEHHVTPHETYPNKSWRRGAQQDDARQSSWCRNPVGSNYMDYVHCTCSGCAERNRSVYVSVTHDARLQRMEIQAFLKFGLSGKFGQVEEVCPAASLHRDAFIVRFVTESSVSLALAFGGGLIPEKNIRLLIRPVHRSKWMKNLPYPQARPLPPVPTAHQQPGWVGKAPSSTTLGHGQTAAPGPSLAPSPTHSPGRGQPATSSSPKSAEALPQTTVSGESVIQEASVQDIEATSVSPHNDQPNQASDSTVTHDQATSRKNESPSRPKHKNQPKPDQASPRTKSPVQIKKKDKKDVAAQSNSPSDDTVGQEATACISTIPPSEDDGCSSPRKTPVTQSPLKPSPTTAEQIPTSEPFVAPHPDVGNSSPISKSQERRVPEKPTPEKTDGPHLNAHINNTDAQGNTRSGKRSESVKSSLTEAHAAAPNAVVDLPATVPKSSQNRPEPANMGNHMRASSIFTEEEIRQRKQAWNRIPMPLDPRKSKRPGSKAGSSQPTTPRAPAPEEMENKGDFTSSTGEKAHIDLMESSTASHQESRLSWEGPEGSDEEKVRGPVNDECSRSEQRPISSKDFAPESQNAEGTNGEDAFDPPLQSPASSSWASELVEDAGIGPGMGPLCAANAAANQQSKAKAKWNKNKKSKKRLTPAPLNVLQKGNDSQGRPPSDLDTNTTPLEGKPEVEHDNVTPTIAASEILARPASVTERLGESSFEPPKDPREQGTASLRGHYHYDTLPRGRLDFRQNAGGSLKVSKKRKNKYPSINSRTFEPSTSGRSLLSPSGHATGGQMPTTAESEGASTIKSTIKAEASNSSSKSRLNPLATSFESPRKGGAAELGTQASSVSSGATSSRAGPREGSHDKPQSPSKVNIMQRPAAAHSSPTKAPQLRERLNRGFTGVDDHSEVSNKQQENNPPGRRREGSNDRPRDERGNKKPVKSSSASPKREDGKTQANFEAADWPALPASRARSATLQ</sequence>
<reference evidence="2 3" key="1">
    <citation type="submission" date="2018-01" db="EMBL/GenBank/DDBJ databases">
        <title>Genome characterization of the sugarcane-associated fungus Trichoderma ghanense CCMA-1212 and their application in lignocelulose bioconversion.</title>
        <authorList>
            <person name="Steindorff A.S."/>
            <person name="Mendes T.D."/>
            <person name="Vilela E.S.D."/>
            <person name="Rodrigues D.S."/>
            <person name="Formighieri E.F."/>
            <person name="Melo I.S."/>
            <person name="Favaro L.C.L."/>
        </authorList>
    </citation>
    <scope>NUCLEOTIDE SEQUENCE [LARGE SCALE GENOMIC DNA]</scope>
    <source>
        <strain evidence="2 3">CCMA-1212</strain>
    </source>
</reference>
<feature type="compositionally biased region" description="Polar residues" evidence="1">
    <location>
        <begin position="1253"/>
        <end position="1271"/>
    </location>
</feature>
<feature type="compositionally biased region" description="Basic and acidic residues" evidence="1">
    <location>
        <begin position="1345"/>
        <end position="1354"/>
    </location>
</feature>
<feature type="compositionally biased region" description="Basic and acidic residues" evidence="1">
    <location>
        <begin position="753"/>
        <end position="762"/>
    </location>
</feature>
<feature type="compositionally biased region" description="Polar residues" evidence="1">
    <location>
        <begin position="795"/>
        <end position="804"/>
    </location>
</feature>
<accession>A0ABY2H0H6</accession>
<comment type="caution">
    <text evidence="2">The sequence shown here is derived from an EMBL/GenBank/DDBJ whole genome shotgun (WGS) entry which is preliminary data.</text>
</comment>
<protein>
    <recommendedName>
        <fullName evidence="4">RRM domain-containing protein</fullName>
    </recommendedName>
</protein>
<feature type="compositionally biased region" description="Polar residues" evidence="1">
    <location>
        <begin position="1280"/>
        <end position="1318"/>
    </location>
</feature>
<name>A0ABY2H0H6_9HYPO</name>
<proteinExistence type="predicted"/>
<dbReference type="Proteomes" id="UP001642720">
    <property type="component" value="Unassembled WGS sequence"/>
</dbReference>
<feature type="region of interest" description="Disordered" evidence="1">
    <location>
        <begin position="649"/>
        <end position="1464"/>
    </location>
</feature>
<feature type="compositionally biased region" description="Low complexity" evidence="1">
    <location>
        <begin position="1329"/>
        <end position="1344"/>
    </location>
</feature>
<evidence type="ECO:0000313" key="3">
    <source>
        <dbReference type="Proteomes" id="UP001642720"/>
    </source>
</evidence>
<evidence type="ECO:0008006" key="4">
    <source>
        <dbReference type="Google" id="ProtNLM"/>
    </source>
</evidence>
<dbReference type="GeneID" id="300578805"/>
<organism evidence="2 3">
    <name type="scientific">Trichoderma ghanense</name>
    <dbReference type="NCBI Taxonomy" id="65468"/>
    <lineage>
        <taxon>Eukaryota</taxon>
        <taxon>Fungi</taxon>
        <taxon>Dikarya</taxon>
        <taxon>Ascomycota</taxon>
        <taxon>Pezizomycotina</taxon>
        <taxon>Sordariomycetes</taxon>
        <taxon>Hypocreomycetidae</taxon>
        <taxon>Hypocreales</taxon>
        <taxon>Hypocreaceae</taxon>
        <taxon>Trichoderma</taxon>
    </lineage>
</organism>
<feature type="compositionally biased region" description="Basic and acidic residues" evidence="1">
    <location>
        <begin position="1408"/>
        <end position="1423"/>
    </location>
</feature>
<feature type="compositionally biased region" description="Polar residues" evidence="1">
    <location>
        <begin position="891"/>
        <end position="902"/>
    </location>
</feature>
<feature type="compositionally biased region" description="Polar residues" evidence="1">
    <location>
        <begin position="482"/>
        <end position="499"/>
    </location>
</feature>
<feature type="compositionally biased region" description="Basic and acidic residues" evidence="1">
    <location>
        <begin position="869"/>
        <end position="885"/>
    </location>
</feature>
<feature type="compositionally biased region" description="Polar residues" evidence="1">
    <location>
        <begin position="1148"/>
        <end position="1167"/>
    </location>
</feature>
<feature type="compositionally biased region" description="Basic and acidic residues" evidence="1">
    <location>
        <begin position="1222"/>
        <end position="1234"/>
    </location>
</feature>
<feature type="region of interest" description="Disordered" evidence="1">
    <location>
        <begin position="449"/>
        <end position="527"/>
    </location>
</feature>
<evidence type="ECO:0000313" key="2">
    <source>
        <dbReference type="EMBL" id="TFB01007.1"/>
    </source>
</evidence>
<evidence type="ECO:0000256" key="1">
    <source>
        <dbReference type="SAM" id="MobiDB-lite"/>
    </source>
</evidence>